<proteinExistence type="predicted"/>
<evidence type="ECO:0000313" key="2">
    <source>
        <dbReference type="Proteomes" id="UP001596528"/>
    </source>
</evidence>
<protein>
    <submittedName>
        <fullName evidence="1">DUF2487 family protein</fullName>
    </submittedName>
</protein>
<comment type="caution">
    <text evidence="1">The sequence shown here is derived from an EMBL/GenBank/DDBJ whole genome shotgun (WGS) entry which is preliminary data.</text>
</comment>
<dbReference type="InterPro" id="IPR019615">
    <property type="entry name" value="DUF2487"/>
</dbReference>
<dbReference type="RefSeq" id="WP_138787921.1">
    <property type="nucleotide sequence ID" value="NZ_JBHTGQ010000023.1"/>
</dbReference>
<keyword evidence="2" id="KW-1185">Reference proteome</keyword>
<organism evidence="1 2">
    <name type="scientific">Paenibacillus thermoaerophilus</name>
    <dbReference type="NCBI Taxonomy" id="1215385"/>
    <lineage>
        <taxon>Bacteria</taxon>
        <taxon>Bacillati</taxon>
        <taxon>Bacillota</taxon>
        <taxon>Bacilli</taxon>
        <taxon>Bacillales</taxon>
        <taxon>Paenibacillaceae</taxon>
        <taxon>Paenibacillus</taxon>
    </lineage>
</organism>
<dbReference type="Pfam" id="PF10673">
    <property type="entry name" value="DUF2487"/>
    <property type="match status" value="1"/>
</dbReference>
<dbReference type="EMBL" id="JBHTGQ010000023">
    <property type="protein sequence ID" value="MFC7750478.1"/>
    <property type="molecule type" value="Genomic_DNA"/>
</dbReference>
<accession>A0ABW2V847</accession>
<reference evidence="2" key="1">
    <citation type="journal article" date="2019" name="Int. J. Syst. Evol. Microbiol.">
        <title>The Global Catalogue of Microorganisms (GCM) 10K type strain sequencing project: providing services to taxonomists for standard genome sequencing and annotation.</title>
        <authorList>
            <consortium name="The Broad Institute Genomics Platform"/>
            <consortium name="The Broad Institute Genome Sequencing Center for Infectious Disease"/>
            <person name="Wu L."/>
            <person name="Ma J."/>
        </authorList>
    </citation>
    <scope>NUCLEOTIDE SEQUENCE [LARGE SCALE GENOMIC DNA]</scope>
    <source>
        <strain evidence="2">JCM 18657</strain>
    </source>
</reference>
<name>A0ABW2V847_9BACL</name>
<sequence>MKFSEIAADRWPELRAYLDTCLLPVTGLKGDEPPWIATEALELLRDWLDPLEGPFRGRTVTYPAAHYLGEGDETSRRAEELCRSLKSGGFRFVVVVAPRTIFTQPVPSADLIFGPAGVYRGTDVPGIPHSVDSRPRGDAMSEAVRLLWRTDASALNGNDRNGQP</sequence>
<evidence type="ECO:0000313" key="1">
    <source>
        <dbReference type="EMBL" id="MFC7750478.1"/>
    </source>
</evidence>
<gene>
    <name evidence="1" type="ORF">ACFQWB_11145</name>
</gene>
<dbReference type="Proteomes" id="UP001596528">
    <property type="component" value="Unassembled WGS sequence"/>
</dbReference>